<dbReference type="EMBL" id="MT418680">
    <property type="protein sequence ID" value="QKF94866.1"/>
    <property type="molecule type" value="Genomic_DNA"/>
</dbReference>
<proteinExistence type="predicted"/>
<evidence type="ECO:0000313" key="1">
    <source>
        <dbReference type="EMBL" id="QKF94866.1"/>
    </source>
</evidence>
<keyword evidence="2" id="KW-1185">Reference proteome</keyword>
<evidence type="ECO:0000313" key="2">
    <source>
        <dbReference type="Proteomes" id="UP001162001"/>
    </source>
</evidence>
<dbReference type="InterPro" id="IPR052088">
    <property type="entry name" value="E3_ubiquitin-ligase_SINA"/>
</dbReference>
<name>A0A7D3QWY3_9VIRU</name>
<dbReference type="Gene3D" id="3.30.40.10">
    <property type="entry name" value="Zinc/RING finger domain, C3HC4 (zinc finger)"/>
    <property type="match status" value="1"/>
</dbReference>
<organism evidence="1 2">
    <name type="scientific">Fadolivirus FV1/VV64</name>
    <dbReference type="NCBI Taxonomy" id="3070911"/>
    <lineage>
        <taxon>Viruses</taxon>
        <taxon>Varidnaviria</taxon>
        <taxon>Bamfordvirae</taxon>
        <taxon>Nucleocytoviricota</taxon>
        <taxon>Megaviricetes</taxon>
        <taxon>Imitervirales</taxon>
        <taxon>Mimiviridae</taxon>
        <taxon>Klosneuvirinae</taxon>
        <taxon>Fadolivirus</taxon>
        <taxon>Fadolivirus algeromassiliense</taxon>
    </lineage>
</organism>
<reference evidence="1 2" key="1">
    <citation type="submission" date="2020-04" db="EMBL/GenBank/DDBJ databases">
        <title>Advantages and limits of metagenomic assembly and binning of a giant virus.</title>
        <authorList>
            <person name="Schulz F."/>
            <person name="Andreani J."/>
            <person name="Francis R."/>
            <person name="Boudjemaa H."/>
            <person name="Bou Khalil J.Y."/>
            <person name="Lee J."/>
            <person name="La Scola B."/>
            <person name="Woyke T."/>
        </authorList>
    </citation>
    <scope>NUCLEOTIDE SEQUENCE [LARGE SCALE GENOMIC DNA]</scope>
    <source>
        <strain evidence="1 2">FV1/VV64</strain>
    </source>
</reference>
<gene>
    <name evidence="1" type="ORF">Fadolivirus_1_1408</name>
</gene>
<dbReference type="InterPro" id="IPR013083">
    <property type="entry name" value="Znf_RING/FYVE/PHD"/>
</dbReference>
<dbReference type="PANTHER" id="PTHR10315:SF83">
    <property type="entry name" value="RING-TYPE E3 UBIQUITIN TRANSFERASE"/>
    <property type="match status" value="1"/>
</dbReference>
<dbReference type="SUPFAM" id="SSF49599">
    <property type="entry name" value="TRAF domain-like"/>
    <property type="match status" value="1"/>
</dbReference>
<dbReference type="Proteomes" id="UP001162001">
    <property type="component" value="Segment"/>
</dbReference>
<dbReference type="PANTHER" id="PTHR10315">
    <property type="entry name" value="E3 UBIQUITIN PROTEIN LIGASE SIAH"/>
    <property type="match status" value="1"/>
</dbReference>
<dbReference type="GO" id="GO:0061630">
    <property type="term" value="F:ubiquitin protein ligase activity"/>
    <property type="evidence" value="ECO:0007669"/>
    <property type="project" value="TreeGrafter"/>
</dbReference>
<accession>A0A7D3QWY3</accession>
<protein>
    <submittedName>
        <fullName evidence="1">TRAF-like protein</fullName>
    </submittedName>
</protein>
<sequence>MSQINPEDYCCPCCTDLIYTNYMCNNKHNICCNCFMKVKECPLCRSKNIKPSELHPTVQIERKECKNVDRGCKLKLYHFDDEHEADCQYNPLHCKYCNHDIDDTNIESIKTHYEFDCVNEFTIMKYSSQNTGDGETGGREFNIKFIKSNLNLINIDDQYIVLVVLKKSQGKVNFVVFSPYDKYKLSNYKIKITTPTNDVLETYIYYKKLHEFNIPLNSMQTLNNTISFTIKNMFIMNRKITKTQLGENSVFIETHVVDGEPGSAGNWTHDDFVEMQNEFKNIFKNMSNQTQ</sequence>